<accession>A0A176WLA4</accession>
<dbReference type="SUPFAM" id="SSF55120">
    <property type="entry name" value="Pseudouridine synthase"/>
    <property type="match status" value="1"/>
</dbReference>
<dbReference type="Gene3D" id="3.30.2350.10">
    <property type="entry name" value="Pseudouridine synthase"/>
    <property type="match status" value="1"/>
</dbReference>
<keyword evidence="4" id="KW-1185">Reference proteome</keyword>
<evidence type="ECO:0000313" key="3">
    <source>
        <dbReference type="EMBL" id="OAE33644.1"/>
    </source>
</evidence>
<dbReference type="GO" id="GO:0009982">
    <property type="term" value="F:pseudouridine synthase activity"/>
    <property type="evidence" value="ECO:0007669"/>
    <property type="project" value="InterPro"/>
</dbReference>
<dbReference type="AlphaFoldDB" id="A0A176WLA4"/>
<dbReference type="CDD" id="cd02869">
    <property type="entry name" value="PseudoU_synth_RluA_like"/>
    <property type="match status" value="1"/>
</dbReference>
<gene>
    <name evidence="3" type="ORF">AXG93_4689s1310</name>
</gene>
<name>A0A176WLA4_MARPO</name>
<dbReference type="PROSITE" id="PS01129">
    <property type="entry name" value="PSI_RLU"/>
    <property type="match status" value="1"/>
</dbReference>
<reference evidence="3" key="1">
    <citation type="submission" date="2016-03" db="EMBL/GenBank/DDBJ databases">
        <title>Mechanisms controlling the formation of the plant cell surface in tip-growing cells are functionally conserved among land plants.</title>
        <authorList>
            <person name="Honkanen S."/>
            <person name="Jones V.A."/>
            <person name="Morieri G."/>
            <person name="Champion C."/>
            <person name="Hetherington A.J."/>
            <person name="Kelly S."/>
            <person name="Saint-Marcoux D."/>
            <person name="Proust H."/>
            <person name="Prescott H."/>
            <person name="Dolan L."/>
        </authorList>
    </citation>
    <scope>NUCLEOTIDE SEQUENCE [LARGE SCALE GENOMIC DNA]</scope>
    <source>
        <tissue evidence="3">Whole gametophyte</tissue>
    </source>
</reference>
<dbReference type="Proteomes" id="UP000077202">
    <property type="component" value="Unassembled WGS sequence"/>
</dbReference>
<proteinExistence type="predicted"/>
<dbReference type="InterPro" id="IPR050188">
    <property type="entry name" value="RluA_PseudoU_synthase"/>
</dbReference>
<dbReference type="InterPro" id="IPR006145">
    <property type="entry name" value="PsdUridine_synth_RsuA/RluA"/>
</dbReference>
<dbReference type="GO" id="GO:0003723">
    <property type="term" value="F:RNA binding"/>
    <property type="evidence" value="ECO:0007669"/>
    <property type="project" value="InterPro"/>
</dbReference>
<feature type="domain" description="Pseudouridine synthase RsuA/RluA-like" evidence="2">
    <location>
        <begin position="106"/>
        <end position="295"/>
    </location>
</feature>
<protein>
    <recommendedName>
        <fullName evidence="2">Pseudouridine synthase RsuA/RluA-like domain-containing protein</fullName>
    </recommendedName>
</protein>
<sequence length="388" mass="42775">MELLADRRIFGTPWPEVNKGVSYVDLVTARDESKTVLEYYCSRYKKSASREGWIQRISNDQVRVDGLVISSAELILRMGSRLEYQRVPWKEPAAPYLLQILYEDQHVLALNKPSGLQVLAGGLFQQRTVLQQLQWRDEYNTSYGRSDSSNFQAHTWPTSPVHRLGRGTSGVLLCAKSPRAKSLLAADLAASTESTTGRSVGGASPKSDDKQRRFSKTYRALAKGVIAADEITVDHAIGKVPYPGVAGGLYMASPTGKPSLSKVVVLWRDEVNNCTLVQVNILTGRPHQIRIHLAAAGHPLIGDPLYVEGGIVQETDHSDRLQHEGSPEEDGGYQRIEGALPGDCGYLLHAWRLEFYHPISHEVMVVVVAPPPPALRMPGEEGDGNFLC</sequence>
<comment type="caution">
    <text evidence="3">The sequence shown here is derived from an EMBL/GenBank/DDBJ whole genome shotgun (WGS) entry which is preliminary data.</text>
</comment>
<evidence type="ECO:0000256" key="1">
    <source>
        <dbReference type="ARBA" id="ARBA00000073"/>
    </source>
</evidence>
<dbReference type="PANTHER" id="PTHR21600:SF88">
    <property type="entry name" value="RNA PSEUDOURIDINE SYNTHASE 5"/>
    <property type="match status" value="1"/>
</dbReference>
<dbReference type="InterPro" id="IPR006224">
    <property type="entry name" value="PsdUridine_synth_RluA-like_CS"/>
</dbReference>
<evidence type="ECO:0000313" key="4">
    <source>
        <dbReference type="Proteomes" id="UP000077202"/>
    </source>
</evidence>
<evidence type="ECO:0000259" key="2">
    <source>
        <dbReference type="Pfam" id="PF00849"/>
    </source>
</evidence>
<dbReference type="Pfam" id="PF00849">
    <property type="entry name" value="PseudoU_synth_2"/>
    <property type="match status" value="1"/>
</dbReference>
<dbReference type="InterPro" id="IPR020103">
    <property type="entry name" value="PsdUridine_synth_cat_dom_sf"/>
</dbReference>
<dbReference type="EMBL" id="LVLJ01000592">
    <property type="protein sequence ID" value="OAE33644.1"/>
    <property type="molecule type" value="Genomic_DNA"/>
</dbReference>
<dbReference type="PANTHER" id="PTHR21600">
    <property type="entry name" value="MITOCHONDRIAL RNA PSEUDOURIDINE SYNTHASE"/>
    <property type="match status" value="1"/>
</dbReference>
<dbReference type="GO" id="GO:0000455">
    <property type="term" value="P:enzyme-directed rRNA pseudouridine synthesis"/>
    <property type="evidence" value="ECO:0007669"/>
    <property type="project" value="TreeGrafter"/>
</dbReference>
<comment type="catalytic activity">
    <reaction evidence="1">
        <text>a uridine in RNA = a pseudouridine in RNA</text>
        <dbReference type="Rhea" id="RHEA:48348"/>
        <dbReference type="Rhea" id="RHEA-COMP:12068"/>
        <dbReference type="Rhea" id="RHEA-COMP:12069"/>
        <dbReference type="ChEBI" id="CHEBI:65314"/>
        <dbReference type="ChEBI" id="CHEBI:65315"/>
    </reaction>
</comment>
<organism evidence="3 4">
    <name type="scientific">Marchantia polymorpha subsp. ruderalis</name>
    <dbReference type="NCBI Taxonomy" id="1480154"/>
    <lineage>
        <taxon>Eukaryota</taxon>
        <taxon>Viridiplantae</taxon>
        <taxon>Streptophyta</taxon>
        <taxon>Embryophyta</taxon>
        <taxon>Marchantiophyta</taxon>
        <taxon>Marchantiopsida</taxon>
        <taxon>Marchantiidae</taxon>
        <taxon>Marchantiales</taxon>
        <taxon>Marchantiaceae</taxon>
        <taxon>Marchantia</taxon>
    </lineage>
</organism>